<organism evidence="2 3">
    <name type="scientific">Clunio marinus</name>
    <dbReference type="NCBI Taxonomy" id="568069"/>
    <lineage>
        <taxon>Eukaryota</taxon>
        <taxon>Metazoa</taxon>
        <taxon>Ecdysozoa</taxon>
        <taxon>Arthropoda</taxon>
        <taxon>Hexapoda</taxon>
        <taxon>Insecta</taxon>
        <taxon>Pterygota</taxon>
        <taxon>Neoptera</taxon>
        <taxon>Endopterygota</taxon>
        <taxon>Diptera</taxon>
        <taxon>Nematocera</taxon>
        <taxon>Chironomoidea</taxon>
        <taxon>Chironomidae</taxon>
        <taxon>Clunio</taxon>
    </lineage>
</organism>
<evidence type="ECO:0000313" key="2">
    <source>
        <dbReference type="EMBL" id="CRL07733.1"/>
    </source>
</evidence>
<feature type="compositionally biased region" description="Basic and acidic residues" evidence="1">
    <location>
        <begin position="53"/>
        <end position="68"/>
    </location>
</feature>
<protein>
    <submittedName>
        <fullName evidence="2">CLUMA_CG020687, isoform A</fullName>
    </submittedName>
</protein>
<accession>A0A1J1J5R8</accession>
<evidence type="ECO:0000313" key="3">
    <source>
        <dbReference type="Proteomes" id="UP000183832"/>
    </source>
</evidence>
<sequence>MPEIVINITQGSEKVSNNSIEIKGSTMEDLIASLRVAKEDTNAILTKLVESSSGKEKQTRKSDEKSDEDKSEDSSDNNEDDNSRKKIKT</sequence>
<name>A0A1J1J5R8_9DIPT</name>
<gene>
    <name evidence="2" type="ORF">CLUMA_CG020687</name>
</gene>
<dbReference type="AlphaFoldDB" id="A0A1J1J5R8"/>
<dbReference type="OrthoDB" id="8064058at2759"/>
<keyword evidence="3" id="KW-1185">Reference proteome</keyword>
<dbReference type="EMBL" id="CVRI01000073">
    <property type="protein sequence ID" value="CRL07733.1"/>
    <property type="molecule type" value="Genomic_DNA"/>
</dbReference>
<dbReference type="Proteomes" id="UP000183832">
    <property type="component" value="Unassembled WGS sequence"/>
</dbReference>
<evidence type="ECO:0000256" key="1">
    <source>
        <dbReference type="SAM" id="MobiDB-lite"/>
    </source>
</evidence>
<proteinExistence type="predicted"/>
<feature type="region of interest" description="Disordered" evidence="1">
    <location>
        <begin position="48"/>
        <end position="89"/>
    </location>
</feature>
<feature type="compositionally biased region" description="Acidic residues" evidence="1">
    <location>
        <begin position="69"/>
        <end position="80"/>
    </location>
</feature>
<reference evidence="2 3" key="1">
    <citation type="submission" date="2015-04" db="EMBL/GenBank/DDBJ databases">
        <authorList>
            <person name="Syromyatnikov M.Y."/>
            <person name="Popov V.N."/>
        </authorList>
    </citation>
    <scope>NUCLEOTIDE SEQUENCE [LARGE SCALE GENOMIC DNA]</scope>
</reference>